<dbReference type="GO" id="GO:0005783">
    <property type="term" value="C:endoplasmic reticulum"/>
    <property type="evidence" value="ECO:0007669"/>
    <property type="project" value="TreeGrafter"/>
</dbReference>
<comment type="similarity">
    <text evidence="5">Belongs to the membrane-bound acyltransferase family. HHAT subfamily.</text>
</comment>
<dbReference type="EMBL" id="GBBM01006319">
    <property type="protein sequence ID" value="JAC29099.1"/>
    <property type="molecule type" value="mRNA"/>
</dbReference>
<dbReference type="Pfam" id="PF03062">
    <property type="entry name" value="MBOAT"/>
    <property type="match status" value="1"/>
</dbReference>
<feature type="transmembrane region" description="Helical" evidence="6">
    <location>
        <begin position="119"/>
        <end position="140"/>
    </location>
</feature>
<feature type="transmembrane region" description="Helical" evidence="6">
    <location>
        <begin position="450"/>
        <end position="472"/>
    </location>
</feature>
<keyword evidence="7" id="KW-0808">Transferase</keyword>
<dbReference type="PANTHER" id="PTHR13285">
    <property type="entry name" value="ACYLTRANSFERASE"/>
    <property type="match status" value="1"/>
</dbReference>
<organism evidence="7">
    <name type="scientific">Amblyomma triste</name>
    <name type="common">Neotropical tick</name>
    <dbReference type="NCBI Taxonomy" id="251400"/>
    <lineage>
        <taxon>Eukaryota</taxon>
        <taxon>Metazoa</taxon>
        <taxon>Ecdysozoa</taxon>
        <taxon>Arthropoda</taxon>
        <taxon>Chelicerata</taxon>
        <taxon>Arachnida</taxon>
        <taxon>Acari</taxon>
        <taxon>Parasitiformes</taxon>
        <taxon>Ixodida</taxon>
        <taxon>Ixodoidea</taxon>
        <taxon>Ixodidae</taxon>
        <taxon>Amblyomminae</taxon>
        <taxon>Amblyomma</taxon>
    </lineage>
</organism>
<keyword evidence="2 6" id="KW-0812">Transmembrane</keyword>
<dbReference type="InterPro" id="IPR051085">
    <property type="entry name" value="MB_O-acyltransferase"/>
</dbReference>
<feature type="transmembrane region" description="Helical" evidence="6">
    <location>
        <begin position="310"/>
        <end position="326"/>
    </location>
</feature>
<dbReference type="AlphaFoldDB" id="A0A023G5M3"/>
<feature type="transmembrane region" description="Helical" evidence="6">
    <location>
        <begin position="188"/>
        <end position="206"/>
    </location>
</feature>
<evidence type="ECO:0000313" key="7">
    <source>
        <dbReference type="EMBL" id="JAC29099.1"/>
    </source>
</evidence>
<dbReference type="GO" id="GO:0016409">
    <property type="term" value="F:palmitoyltransferase activity"/>
    <property type="evidence" value="ECO:0007669"/>
    <property type="project" value="TreeGrafter"/>
</dbReference>
<dbReference type="GO" id="GO:0016020">
    <property type="term" value="C:membrane"/>
    <property type="evidence" value="ECO:0007669"/>
    <property type="project" value="UniProtKB-SubCell"/>
</dbReference>
<reference evidence="7" key="1">
    <citation type="submission" date="2014-03" db="EMBL/GenBank/DDBJ databases">
        <title>The sialotranscriptome of Amblyomma triste, Amblyomma parvum and Amblyomma cajennense ticks, uncovered by 454-based RNA-seq.</title>
        <authorList>
            <person name="Garcia G.R."/>
            <person name="Gardinassi L.G."/>
            <person name="Ribeiro J.M."/>
            <person name="Anatriello E."/>
            <person name="Ferreira B.R."/>
            <person name="Moreira H.N."/>
            <person name="Mafra C."/>
            <person name="Olegario M.M."/>
            <person name="Szabo P.J."/>
            <person name="Miranda-Santos I.K."/>
            <person name="Maruyama S.R."/>
        </authorList>
    </citation>
    <scope>NUCLEOTIDE SEQUENCE</scope>
    <source>
        <strain evidence="7">Mato Grasso do Sul</strain>
        <tissue evidence="7">Salivary glands</tissue>
    </source>
</reference>
<name>A0A023G5M3_AMBTT</name>
<evidence type="ECO:0000256" key="6">
    <source>
        <dbReference type="SAM" id="Phobius"/>
    </source>
</evidence>
<feature type="transmembrane region" description="Helical" evidence="6">
    <location>
        <begin position="25"/>
        <end position="45"/>
    </location>
</feature>
<evidence type="ECO:0000256" key="3">
    <source>
        <dbReference type="ARBA" id="ARBA00022989"/>
    </source>
</evidence>
<dbReference type="PANTHER" id="PTHR13285:SF18">
    <property type="entry name" value="PROTEIN-CYSTEINE N-PALMITOYLTRANSFERASE RASP"/>
    <property type="match status" value="1"/>
</dbReference>
<evidence type="ECO:0000256" key="2">
    <source>
        <dbReference type="ARBA" id="ARBA00022692"/>
    </source>
</evidence>
<feature type="transmembrane region" description="Helical" evidence="6">
    <location>
        <begin position="484"/>
        <end position="503"/>
    </location>
</feature>
<keyword evidence="3 6" id="KW-1133">Transmembrane helix</keyword>
<proteinExistence type="evidence at transcript level"/>
<dbReference type="InterPro" id="IPR004299">
    <property type="entry name" value="MBOAT_fam"/>
</dbReference>
<evidence type="ECO:0000256" key="1">
    <source>
        <dbReference type="ARBA" id="ARBA00004141"/>
    </source>
</evidence>
<keyword evidence="4 6" id="KW-0472">Membrane</keyword>
<feature type="transmembrane region" description="Helical" evidence="6">
    <location>
        <begin position="147"/>
        <end position="168"/>
    </location>
</feature>
<protein>
    <submittedName>
        <fullName evidence="7">Putative acyltransferase required for palmitoylation of hedgehog hh family of secreted signaling</fullName>
    </submittedName>
</protein>
<keyword evidence="7" id="KW-0012">Acyltransferase</keyword>
<evidence type="ECO:0000256" key="4">
    <source>
        <dbReference type="ARBA" id="ARBA00023136"/>
    </source>
</evidence>
<sequence length="523" mass="60135">MAAKECRMNTHCRYSSPSQRLTSRAIHWFAWIAVSTYAMWVYATCEVNTTLPQKLPYQFRYSDGGSPYFGKTRKWDLSDREWRNARHFIVTTWPWLVLHSVVGRAVAHAVPSLLPHYHAAYSVLFVSLKLSLFSAACYLAQHAVFFALIWMKAPVLCYGVALILVSLYDLFQLDLLNVVYESHGDYCYFMSVVAFYWTVLRCFSFCMDYMSCDKEKASCTGWPEYWKTLAYVVYLPPLFLGPLQNYEDFIKSMESPKPPITVREIINYAAGLLRSAAHILLIDIMCHYFYSSALITAPHLVKRLDNTSLLGYGAIINIMFFLKYLIQYGFSGNCARIEGLHLPNPPKCVARAHLCSHFWRYFDHGLHLWIKKYIYLPIVGSERKAGWRMIAVATSFGCVWVWHSMTTAVTFWATLSFVGIALEVVLDEVRRLNCCKRLETKYMNTASTRFLKAAIGSPHYLLSIFACMFYLTSMEVTTIFFKRVILGFPIPLIPVLVTLYFGAYSSQDVMEWEASTASKSKMP</sequence>
<evidence type="ECO:0000256" key="5">
    <source>
        <dbReference type="ARBA" id="ARBA00038268"/>
    </source>
</evidence>
<feature type="transmembrane region" description="Helical" evidence="6">
    <location>
        <begin position="265"/>
        <end position="290"/>
    </location>
</feature>
<feature type="transmembrane region" description="Helical" evidence="6">
    <location>
        <begin position="409"/>
        <end position="429"/>
    </location>
</feature>
<accession>A0A023G5M3</accession>
<comment type="subcellular location">
    <subcellularLocation>
        <location evidence="1">Membrane</location>
        <topology evidence="1">Multi-pass membrane protein</topology>
    </subcellularLocation>
</comment>